<dbReference type="PANTHER" id="PTHR33204:SF37">
    <property type="entry name" value="HTH-TYPE TRANSCRIPTIONAL REGULATOR YODB"/>
    <property type="match status" value="1"/>
</dbReference>
<dbReference type="Pfam" id="PF01638">
    <property type="entry name" value="HxlR"/>
    <property type="match status" value="1"/>
</dbReference>
<evidence type="ECO:0000313" key="6">
    <source>
        <dbReference type="Proteomes" id="UP001597101"/>
    </source>
</evidence>
<proteinExistence type="predicted"/>
<keyword evidence="6" id="KW-1185">Reference proteome</keyword>
<dbReference type="InterPro" id="IPR002577">
    <property type="entry name" value="HTH_HxlR"/>
</dbReference>
<dbReference type="Gene3D" id="1.10.10.10">
    <property type="entry name" value="Winged helix-like DNA-binding domain superfamily/Winged helix DNA-binding domain"/>
    <property type="match status" value="1"/>
</dbReference>
<evidence type="ECO:0000259" key="4">
    <source>
        <dbReference type="PROSITE" id="PS51118"/>
    </source>
</evidence>
<dbReference type="SUPFAM" id="SSF46785">
    <property type="entry name" value="Winged helix' DNA-binding domain"/>
    <property type="match status" value="1"/>
</dbReference>
<keyword evidence="2" id="KW-0238">DNA-binding</keyword>
<keyword evidence="3" id="KW-0804">Transcription</keyword>
<evidence type="ECO:0000313" key="5">
    <source>
        <dbReference type="EMBL" id="MFD0915428.1"/>
    </source>
</evidence>
<accession>A0ABW3FC42</accession>
<feature type="domain" description="HTH hxlR-type" evidence="4">
    <location>
        <begin position="29"/>
        <end position="127"/>
    </location>
</feature>
<dbReference type="InterPro" id="IPR036388">
    <property type="entry name" value="WH-like_DNA-bd_sf"/>
</dbReference>
<sequence>MSDVAEPSDGRRAKVTPGFECWGVYSRECHTRRTLSRIADKWTILIVGRLTQRACRFGELRRSIEGISSKVLTEHLREMEEDNLLTRTVEPSSPPKVTYELTELGHDLGKIALAMKDWAERHSERVRPK</sequence>
<reference evidence="6" key="1">
    <citation type="journal article" date="2019" name="Int. J. Syst. Evol. Microbiol.">
        <title>The Global Catalogue of Microorganisms (GCM) 10K type strain sequencing project: providing services to taxonomists for standard genome sequencing and annotation.</title>
        <authorList>
            <consortium name="The Broad Institute Genomics Platform"/>
            <consortium name="The Broad Institute Genome Sequencing Center for Infectious Disease"/>
            <person name="Wu L."/>
            <person name="Ma J."/>
        </authorList>
    </citation>
    <scope>NUCLEOTIDE SEQUENCE [LARGE SCALE GENOMIC DNA]</scope>
    <source>
        <strain evidence="6">CCUG 60023</strain>
    </source>
</reference>
<keyword evidence="1" id="KW-0805">Transcription regulation</keyword>
<dbReference type="InterPro" id="IPR036390">
    <property type="entry name" value="WH_DNA-bd_sf"/>
</dbReference>
<dbReference type="PANTHER" id="PTHR33204">
    <property type="entry name" value="TRANSCRIPTIONAL REGULATOR, MARR FAMILY"/>
    <property type="match status" value="1"/>
</dbReference>
<name>A0ABW3FC42_9HYPH</name>
<dbReference type="EMBL" id="JBHTJV010000002">
    <property type="protein sequence ID" value="MFD0915428.1"/>
    <property type="molecule type" value="Genomic_DNA"/>
</dbReference>
<evidence type="ECO:0000256" key="1">
    <source>
        <dbReference type="ARBA" id="ARBA00023015"/>
    </source>
</evidence>
<dbReference type="PROSITE" id="PS51118">
    <property type="entry name" value="HTH_HXLR"/>
    <property type="match status" value="1"/>
</dbReference>
<comment type="caution">
    <text evidence="5">The sequence shown here is derived from an EMBL/GenBank/DDBJ whole genome shotgun (WGS) entry which is preliminary data.</text>
</comment>
<protein>
    <submittedName>
        <fullName evidence="5">Winged helix-turn-helix transcriptional regulator</fullName>
    </submittedName>
</protein>
<evidence type="ECO:0000256" key="2">
    <source>
        <dbReference type="ARBA" id="ARBA00023125"/>
    </source>
</evidence>
<dbReference type="RefSeq" id="WP_377211270.1">
    <property type="nucleotide sequence ID" value="NZ_JBHTJV010000002.1"/>
</dbReference>
<organism evidence="5 6">
    <name type="scientific">Pseudahrensia aquimaris</name>
    <dbReference type="NCBI Taxonomy" id="744461"/>
    <lineage>
        <taxon>Bacteria</taxon>
        <taxon>Pseudomonadati</taxon>
        <taxon>Pseudomonadota</taxon>
        <taxon>Alphaproteobacteria</taxon>
        <taxon>Hyphomicrobiales</taxon>
        <taxon>Ahrensiaceae</taxon>
        <taxon>Pseudahrensia</taxon>
    </lineage>
</organism>
<dbReference type="Proteomes" id="UP001597101">
    <property type="component" value="Unassembled WGS sequence"/>
</dbReference>
<gene>
    <name evidence="5" type="ORF">ACFQ14_03310</name>
</gene>
<evidence type="ECO:0000256" key="3">
    <source>
        <dbReference type="ARBA" id="ARBA00023163"/>
    </source>
</evidence>